<dbReference type="GO" id="GO:0020037">
    <property type="term" value="F:heme binding"/>
    <property type="evidence" value="ECO:0007669"/>
    <property type="project" value="InterPro"/>
</dbReference>
<proteinExistence type="predicted"/>
<evidence type="ECO:0000256" key="2">
    <source>
        <dbReference type="ARBA" id="ARBA00022723"/>
    </source>
</evidence>
<keyword evidence="7" id="KW-1185">Reference proteome</keyword>
<organism evidence="6 7">
    <name type="scientific">Dyadobacter pollutisoli</name>
    <dbReference type="NCBI Taxonomy" id="2910158"/>
    <lineage>
        <taxon>Bacteria</taxon>
        <taxon>Pseudomonadati</taxon>
        <taxon>Bacteroidota</taxon>
        <taxon>Cytophagia</taxon>
        <taxon>Cytophagales</taxon>
        <taxon>Spirosomataceae</taxon>
        <taxon>Dyadobacter</taxon>
    </lineage>
</organism>
<dbReference type="Pfam" id="PF00034">
    <property type="entry name" value="Cytochrom_C"/>
    <property type="match status" value="1"/>
</dbReference>
<reference evidence="6" key="1">
    <citation type="submission" date="2022-11" db="EMBL/GenBank/DDBJ databases">
        <title>Dyadobacter pollutisoli sp. nov., isolated from plastic dumped soil.</title>
        <authorList>
            <person name="Kim J.M."/>
            <person name="Kim K.R."/>
            <person name="Lee J.K."/>
            <person name="Hao L."/>
            <person name="Jeon C.O."/>
        </authorList>
    </citation>
    <scope>NUCLEOTIDE SEQUENCE</scope>
    <source>
        <strain evidence="6">U1</strain>
    </source>
</reference>
<keyword evidence="3 4" id="KW-0408">Iron</keyword>
<name>A0A9E8NEM4_9BACT</name>
<dbReference type="EMBL" id="CP112998">
    <property type="protein sequence ID" value="WAC14558.1"/>
    <property type="molecule type" value="Genomic_DNA"/>
</dbReference>
<dbReference type="InterPro" id="IPR009056">
    <property type="entry name" value="Cyt_c-like_dom"/>
</dbReference>
<dbReference type="Pfam" id="PF13442">
    <property type="entry name" value="Cytochrome_CBB3"/>
    <property type="match status" value="1"/>
</dbReference>
<evidence type="ECO:0000313" key="6">
    <source>
        <dbReference type="EMBL" id="WAC14558.1"/>
    </source>
</evidence>
<keyword evidence="2 4" id="KW-0479">Metal-binding</keyword>
<dbReference type="KEGG" id="dpf:ON006_11480"/>
<dbReference type="SUPFAM" id="SSF46626">
    <property type="entry name" value="Cytochrome c"/>
    <property type="match status" value="2"/>
</dbReference>
<gene>
    <name evidence="6" type="ORF">ON006_11480</name>
</gene>
<protein>
    <submittedName>
        <fullName evidence="6">C-type cytochrome</fullName>
    </submittedName>
</protein>
<dbReference type="Gene3D" id="1.10.760.10">
    <property type="entry name" value="Cytochrome c-like domain"/>
    <property type="match status" value="2"/>
</dbReference>
<dbReference type="InterPro" id="IPR036909">
    <property type="entry name" value="Cyt_c-like_dom_sf"/>
</dbReference>
<keyword evidence="1 4" id="KW-0349">Heme</keyword>
<feature type="domain" description="Cytochrome c" evidence="5">
    <location>
        <begin position="198"/>
        <end position="286"/>
    </location>
</feature>
<accession>A0A9E8NEM4</accession>
<evidence type="ECO:0000256" key="1">
    <source>
        <dbReference type="ARBA" id="ARBA00022617"/>
    </source>
</evidence>
<dbReference type="RefSeq" id="WP_244819927.1">
    <property type="nucleotide sequence ID" value="NZ_CP112998.1"/>
</dbReference>
<feature type="domain" description="Cytochrome c" evidence="5">
    <location>
        <begin position="53"/>
        <end position="152"/>
    </location>
</feature>
<sequence length="286" mass="31738">MLRKIMKWTGRVLLLLLLLVIGYYTKAYISVENRRQKVYTIKPLHLDIPTDSANIALGKRLVTVKGCDDCHGKDLGGRTIFEKEGMGRLVARNLTKGEGGLRPGFGTEDWIRAIRHGVQPDGKPLIYMPAGDYNQLSETDLKAIIAYCSQVPPVNRKHPDSEIGPGATIATDLGALSLFEAESIDHTLPPPPAQEEKVTAEFGKYVALVCTHCHQPNMKGKPEEDGTPDISSTGKSAKWTDEQFFRTLRTGKRPDGTALKAPMPWQMTSAFSDTEMRALRMYLRSI</sequence>
<dbReference type="PANTHER" id="PTHR35008">
    <property type="entry name" value="BLL4482 PROTEIN-RELATED"/>
    <property type="match status" value="1"/>
</dbReference>
<dbReference type="Proteomes" id="UP001164653">
    <property type="component" value="Chromosome"/>
</dbReference>
<dbReference type="AlphaFoldDB" id="A0A9E8NEM4"/>
<evidence type="ECO:0000256" key="3">
    <source>
        <dbReference type="ARBA" id="ARBA00023004"/>
    </source>
</evidence>
<evidence type="ECO:0000259" key="5">
    <source>
        <dbReference type="PROSITE" id="PS51007"/>
    </source>
</evidence>
<dbReference type="InterPro" id="IPR051459">
    <property type="entry name" value="Cytochrome_c-type_DH"/>
</dbReference>
<dbReference type="PROSITE" id="PS51007">
    <property type="entry name" value="CYTC"/>
    <property type="match status" value="2"/>
</dbReference>
<dbReference type="GO" id="GO:0046872">
    <property type="term" value="F:metal ion binding"/>
    <property type="evidence" value="ECO:0007669"/>
    <property type="project" value="UniProtKB-KW"/>
</dbReference>
<evidence type="ECO:0000313" key="7">
    <source>
        <dbReference type="Proteomes" id="UP001164653"/>
    </source>
</evidence>
<dbReference type="PANTHER" id="PTHR35008:SF4">
    <property type="entry name" value="BLL4482 PROTEIN"/>
    <property type="match status" value="1"/>
</dbReference>
<dbReference type="GO" id="GO:0009055">
    <property type="term" value="F:electron transfer activity"/>
    <property type="evidence" value="ECO:0007669"/>
    <property type="project" value="InterPro"/>
</dbReference>
<evidence type="ECO:0000256" key="4">
    <source>
        <dbReference type="PROSITE-ProRule" id="PRU00433"/>
    </source>
</evidence>